<evidence type="ECO:0000313" key="1">
    <source>
        <dbReference type="EMBL" id="MDQ4626283.1"/>
    </source>
</evidence>
<dbReference type="RefSeq" id="WP_307779057.1">
    <property type="nucleotide sequence ID" value="NZ_JAVFKP010000002.1"/>
</dbReference>
<evidence type="ECO:0000313" key="2">
    <source>
        <dbReference type="Proteomes" id="UP001237592"/>
    </source>
</evidence>
<dbReference type="EMBL" id="JAVFKP010000002">
    <property type="protein sequence ID" value="MDQ4626283.1"/>
    <property type="molecule type" value="Genomic_DNA"/>
</dbReference>
<evidence type="ECO:0008006" key="3">
    <source>
        <dbReference type="Google" id="ProtNLM"/>
    </source>
</evidence>
<reference evidence="1 2" key="1">
    <citation type="submission" date="2023-08" db="EMBL/GenBank/DDBJ databases">
        <title>Draft genome sequence of Janthinobacterium lividum.</title>
        <authorList>
            <person name="Chun B.H."/>
            <person name="Lee Y."/>
        </authorList>
    </citation>
    <scope>NUCLEOTIDE SEQUENCE [LARGE SCALE GENOMIC DNA]</scope>
    <source>
        <strain evidence="1 2">AMJK</strain>
    </source>
</reference>
<protein>
    <recommendedName>
        <fullName evidence="3">DUF4145 domain-containing protein</fullName>
    </recommendedName>
</protein>
<sequence length="267" mass="30620">MASNLDRFKNDLDTLISKGNLLHVAMEYACSPRKIEDQIRTQLGEKTAKYIEKLPNFDKEYQSWYTEALSMIRQVVPHRADDFIRFYEKPRTRKEISYENYRIEDYLQGLRQIRLGEVILDRSAAIPHFKQQVAIVEAAKARFESSLFDIRQMLQADLFDSELDAAEHLAKYKYGRAAGAVAGVVLERHLAQVSLNHAVNISKKNPTIADFNEGLKGAEIIDLPQWRFIQHLADLRNLCDHAKTPDPTAEQVADLLSGVKKMVKTLF</sequence>
<name>A0ABU0XRX3_9BURK</name>
<gene>
    <name evidence="1" type="ORF">RB624_10345</name>
</gene>
<organism evidence="1 2">
    <name type="scientific">Janthinobacterium lividum</name>
    <dbReference type="NCBI Taxonomy" id="29581"/>
    <lineage>
        <taxon>Bacteria</taxon>
        <taxon>Pseudomonadati</taxon>
        <taxon>Pseudomonadota</taxon>
        <taxon>Betaproteobacteria</taxon>
        <taxon>Burkholderiales</taxon>
        <taxon>Oxalobacteraceae</taxon>
        <taxon>Janthinobacterium</taxon>
    </lineage>
</organism>
<comment type="caution">
    <text evidence="1">The sequence shown here is derived from an EMBL/GenBank/DDBJ whole genome shotgun (WGS) entry which is preliminary data.</text>
</comment>
<keyword evidence="2" id="KW-1185">Reference proteome</keyword>
<accession>A0ABU0XRX3</accession>
<dbReference type="Proteomes" id="UP001237592">
    <property type="component" value="Unassembled WGS sequence"/>
</dbReference>
<proteinExistence type="predicted"/>